<gene>
    <name evidence="2" type="ORF">MNVI_42950</name>
</gene>
<dbReference type="AlphaFoldDB" id="A0A7I7PK14"/>
<feature type="compositionally biased region" description="Low complexity" evidence="1">
    <location>
        <begin position="47"/>
        <end position="57"/>
    </location>
</feature>
<feature type="compositionally biased region" description="Polar residues" evidence="1">
    <location>
        <begin position="1"/>
        <end position="15"/>
    </location>
</feature>
<dbReference type="EMBL" id="AP022583">
    <property type="protein sequence ID" value="BBY08977.1"/>
    <property type="molecule type" value="Genomic_DNA"/>
</dbReference>
<protein>
    <submittedName>
        <fullName evidence="2">Uncharacterized protein</fullName>
    </submittedName>
</protein>
<evidence type="ECO:0000313" key="2">
    <source>
        <dbReference type="EMBL" id="BBY08977.1"/>
    </source>
</evidence>
<sequence length="146" mass="15310">MPGNNTTPDRAWSSSHDWDDGESRPVNTTPPESGNSTTAPNNGCSLAASPSPAASAPTPESQNRRRSKAYVGNSTKPAPGSSVRQSTATPDTNAWAADVRNRCRPPSSRPKVGTTIGSPLPPTQWLKVSSMPAINAGWGLDSMNVR</sequence>
<feature type="compositionally biased region" description="Polar residues" evidence="1">
    <location>
        <begin position="25"/>
        <end position="44"/>
    </location>
</feature>
<feature type="compositionally biased region" description="Polar residues" evidence="1">
    <location>
        <begin position="72"/>
        <end position="92"/>
    </location>
</feature>
<evidence type="ECO:0000256" key="1">
    <source>
        <dbReference type="SAM" id="MobiDB-lite"/>
    </source>
</evidence>
<reference evidence="2 3" key="1">
    <citation type="journal article" date="2019" name="Emerg. Microbes Infect.">
        <title>Comprehensive subspecies identification of 175 nontuberculous mycobacteria species based on 7547 genomic profiles.</title>
        <authorList>
            <person name="Matsumoto Y."/>
            <person name="Kinjo T."/>
            <person name="Motooka D."/>
            <person name="Nabeya D."/>
            <person name="Jung N."/>
            <person name="Uechi K."/>
            <person name="Horii T."/>
            <person name="Iida T."/>
            <person name="Fujita J."/>
            <person name="Nakamura S."/>
        </authorList>
    </citation>
    <scope>NUCLEOTIDE SEQUENCE [LARGE SCALE GENOMIC DNA]</scope>
    <source>
        <strain evidence="2 3">JCM 16367</strain>
    </source>
</reference>
<dbReference type="Proteomes" id="UP000466894">
    <property type="component" value="Chromosome"/>
</dbReference>
<name>A0A7I7PK14_9MYCO</name>
<feature type="region of interest" description="Disordered" evidence="1">
    <location>
        <begin position="1"/>
        <end position="123"/>
    </location>
</feature>
<evidence type="ECO:0000313" key="3">
    <source>
        <dbReference type="Proteomes" id="UP000466894"/>
    </source>
</evidence>
<dbReference type="KEGG" id="mnv:MNVI_42950"/>
<proteinExistence type="predicted"/>
<accession>A0A7I7PK14</accession>
<organism evidence="2 3">
    <name type="scientific">Mycobacterium noviomagense</name>
    <dbReference type="NCBI Taxonomy" id="459858"/>
    <lineage>
        <taxon>Bacteria</taxon>
        <taxon>Bacillati</taxon>
        <taxon>Actinomycetota</taxon>
        <taxon>Actinomycetes</taxon>
        <taxon>Mycobacteriales</taxon>
        <taxon>Mycobacteriaceae</taxon>
        <taxon>Mycobacterium</taxon>
    </lineage>
</organism>